<evidence type="ECO:0000256" key="1">
    <source>
        <dbReference type="SAM" id="SignalP"/>
    </source>
</evidence>
<accession>A0A928Z401</accession>
<dbReference type="RefSeq" id="WP_264326049.1">
    <property type="nucleotide sequence ID" value="NZ_JADEXQ010000056.1"/>
</dbReference>
<comment type="caution">
    <text evidence="2">The sequence shown here is derived from an EMBL/GenBank/DDBJ whole genome shotgun (WGS) entry which is preliminary data.</text>
</comment>
<gene>
    <name evidence="2" type="ORF">IQ266_15905</name>
</gene>
<proteinExistence type="predicted"/>
<protein>
    <submittedName>
        <fullName evidence="2">Uncharacterized protein</fullName>
    </submittedName>
</protein>
<organism evidence="2 3">
    <name type="scientific">Romeriopsis navalis LEGE 11480</name>
    <dbReference type="NCBI Taxonomy" id="2777977"/>
    <lineage>
        <taxon>Bacteria</taxon>
        <taxon>Bacillati</taxon>
        <taxon>Cyanobacteriota</taxon>
        <taxon>Cyanophyceae</taxon>
        <taxon>Leptolyngbyales</taxon>
        <taxon>Leptolyngbyaceae</taxon>
        <taxon>Romeriopsis</taxon>
        <taxon>Romeriopsis navalis</taxon>
    </lineage>
</organism>
<reference evidence="2" key="1">
    <citation type="submission" date="2020-10" db="EMBL/GenBank/DDBJ databases">
        <authorList>
            <person name="Castelo-Branco R."/>
            <person name="Eusebio N."/>
            <person name="Adriana R."/>
            <person name="Vieira A."/>
            <person name="Brugerolle De Fraissinette N."/>
            <person name="Rezende De Castro R."/>
            <person name="Schneider M.P."/>
            <person name="Vasconcelos V."/>
            <person name="Leao P.N."/>
        </authorList>
    </citation>
    <scope>NUCLEOTIDE SEQUENCE</scope>
    <source>
        <strain evidence="2">LEGE 11480</strain>
    </source>
</reference>
<dbReference type="Proteomes" id="UP000625316">
    <property type="component" value="Unassembled WGS sequence"/>
</dbReference>
<keyword evidence="1" id="KW-0732">Signal</keyword>
<evidence type="ECO:0000313" key="3">
    <source>
        <dbReference type="Proteomes" id="UP000625316"/>
    </source>
</evidence>
<feature type="signal peptide" evidence="1">
    <location>
        <begin position="1"/>
        <end position="25"/>
    </location>
</feature>
<evidence type="ECO:0000313" key="2">
    <source>
        <dbReference type="EMBL" id="MBE9031219.1"/>
    </source>
</evidence>
<sequence>MKLMHRILFVPAIALAILPSMTANANAQSALNRALQSCNRISDPLRRGNCQSAMRARQAQMDLVRSWTPHQRSLARQISQITYTYFQRNGQPIPVNRNSVLAVMQMIGANRQDIRFVIDRMRANYNAAIGINQADRLIKSTSRFLRCLERQGTGCVPGR</sequence>
<name>A0A928Z401_9CYAN</name>
<feature type="chain" id="PRO_5037755895" evidence="1">
    <location>
        <begin position="26"/>
        <end position="159"/>
    </location>
</feature>
<keyword evidence="3" id="KW-1185">Reference proteome</keyword>
<dbReference type="EMBL" id="JADEXQ010000056">
    <property type="protein sequence ID" value="MBE9031219.1"/>
    <property type="molecule type" value="Genomic_DNA"/>
</dbReference>
<dbReference type="AlphaFoldDB" id="A0A928Z401"/>